<sequence length="4860" mass="548410">MEDMVDAPSSAETERSAPAAYCDPNVIKRYLLNLVPVLLGGDGGGIGDGDEVEADFDAIRAMFSFPEASTKCKAFANDASIPVLYVVKETDDGSEGSPGQQDSSYTFTKTAFALTFELSWKPTHVGSIALIKRSPTIDPSVPLARQIQVMNLPGPASSSAAPAAASLVGNGSGDESMLVATGGKGRAGTSIIGSVNPYEALHAYLRFAVSPYFNAYVSAKDKAEQLAAQGGPGDGAVASNFRDEKDSQQGIPMAKKKLAELELSLLHLQQNMEIPDVVLNIHPVIARTVNECHRQGTRTTVDAIGPELLSDSGFLNQLQGDVNGWIKEIQKVTKLDRDPASGTTSQEINFWLSMERALERIEEQLQSEEIVLTMDVLKAAKRFHATVSFRTDTGLKEAAERVTRFNVLMKDFPINELLSATDIGRISFAIEQIFAHINKKLKLTAYPVRRALPLVEALSRDFNDQLVKVLSHVRLMNMDYVDFDRLFRETQTAFDTWENQVKEFANLARDITRKRSEKFIPIKIRAAHAALQERFHFVHQFRQQHEQLQQTIVKVIGSSTGSIHISDTDDSTSAIGSDSSAIDEIRMAYDIVKIIDILDVTSEGTELWERAETSYNERVARVENQIIVRLRDRLATARNASEMFRVFSKFNALFVRPKIRGAIQEYQTQLINSVKEDIRRLHDTFKKHYRRSEAYTMSQLRDVPPVSGAIIWIRQIERQLDMYMRRVEDVLGKGWELYAEGQRLQADSASFRRKLDTRPLYDAWFSEISRRDLTVSGRVFLVTRHRATGNTFQLNISFDAQLITLFKEVRELLWLGFQVPHTLVNMARDGKRVYPFAVSLMETTKIYRQTSHRLNQHPDVISLAAGYRRDVMLCIRKGMGLKWQYFVTSAGLYSAASGLTAVDSHENRNASFVREFAAVVSLYQEKVESLISLNEDINAAVRELSMCPYAEDKFKEILDRIQSLIDRLNLDNYANLEQWVGELDQRLEQVLIVRLSHAIHAWIKEFNRAPVLGDETDTDTGGSVAAGLREENKIARRLQRSIGVENGSGPSHDIKDTSADQDAKPQMRTLVHELRIKNQVMYLDPPLENARASWIQQLHSWLAAICQQRRPQATRYEVVAGGDEDLEYDNLTLEYDPGHRVYDNQNSAQSSGRSSAGPAHSASYKDLLSRLPDNSLFEAYRSVTAMTKQAASYVQIWLQYQALWDLQIDYVLSFLGNDLTRWQSILLEIRRARSTFDNSETVKYIGAHCIVDYEQVQSKVNARYDNWQREILNKFGQNLGQAMRDTCQAISSARHELESHSAESSTTSEVVTFITFVQELKRKCPGWKTDVEEVFRGGQRVLEKQRYQFPSDWMYLDQVEGEWSSFNEILKRKNNVIQEQLPNLQMKIITEDKAVDQRITTLCADWEKNKPVQGSLKSDIATNTLNIFFQRITRSIEEYEQVCRAKEALDMDITRDDRLTPVLEEANDLKGVWTALSSIWREVDELRETPWVSVVVRKVRQQLDRQLSDSKQLPNRMRQYAAFEYMQKTLRGLLKANVVVSDLKSDALRDRHWRQLFKALKVSTTMSDLTLGDVWDFDILRNESIIRDVITVAQGEMALEEFLGQIRETWTGYVLELVPYQNKCRLIKGWDELFAKCSEQLSALTAMKASPYYKVFEEEANSWEDKLNRIHLLFDVWVDVQRQWVYLEGIFTSSADIKHMLPVESSRFQNINTEFLAVMKKVYKSPFVLDVLNLPNIQRSLERLADLLSKIQKALGDYLERERSSFPRFYFVGDEDLLEIIGNAKDVPRIQKHLRKMFAGLAFIQISDDSSTILGMSSREGEHITFRQPILLKQYAKINDWLAAIEREMRLTLADLLGKAIAQLEGIIGAGSGGATLEASAFRAWVHDTPAQLVVLAKQVVWTRKVDDSLATSAGSTLSQVLSDIERELQVLADAVLEDLAPIARKKSEHLITELVHQRDIARLLIESGASDDQDFAWLSQMRFAYLANQQDPLGCLIVHMADAQFRYGFEYLGVQERLVQTPLTDRCYLTLTQALERRLGGSPFGPAGTGKTESVKALATQLGRFALVFCCDENFDFQAMGRIFVGLCQVGAWGVFDEFNRLDERILSAVSQQIQTIQLGLRHAYESGSTGAPTEIELLDHKVRLHSDTGIFITMNPGYAGRSNLPDNLKKLFRSFAMTKPDRDLIAQVMLYSQGFRQAELLASKVVPLFNLCAEQLSQQPHYDFGLRALKSVLVSAGNLKRDRLQRVGGGDHADDETSGSAQEEQSLLIQSIRETVMPKLVAQDIHLLSSLLEDVFPGVEYRPASIDRLRDAILEVCRQRNLVPGDRWMDKVVQLYQIQAIHHGLMMVGASGSGKTTAWQVLLAALERLEGVEGVSYVIDPKSVTKDDLYGTLDATTREWKDGLFTHLLRKIVDNVRGESTKRHWIIFDGDVDPEWVENLNSVLDDNKLLTLPNGERLALPPNVRVMFEVETLRYATLATVSRCGMVWFSDDTVEFEMAMQHYLRTLQTKPLDESEEGVGALLLGTASSTASAAGKDGSNDPVQSPAMQVQVTATTVFEPYFANDGLIERSLAFAGTLEHIMDFTRARVLSTLFTLLNKAVLIVIEYNSQHSDFPLSPDTVEAYLAKRLILAIVWSFTGDASLGARKEMSDFVRGAATIDLPPLSGEPGDEAIIDYDVTLRNSTAEWTPWASRVPNMDIETHRVTDSSLVVPTTDTLRHEDVLYAWLSEHKPLVLCGPPGSGKTMTLLSALRSLPDLEVAALNFSSATTPELILKTFEQYCEYRKTPSGVVLSPVAIGRWLVVFCDEINLPAPDHYGTQRVISFMRELIERGGFWRASEHQWVTLERVQFVGACNPPTDPGRVPLSHRFLRHAPLVMVDYPGEHSLLQIYGVFARAMLKVQPQLRAYADPLTRAMVDVYLSSQRRFTPDQQAHYVYSPRELTRWTRGIFEAIRPLEMLNVEGLVRLWAHEGLRLFQDRLVDVSERKWTDDKIDEVARQHFPTIDLRVALERPILFSNWLTRNYVPVDREELRDYTRARLRVFYEEELDVPLVLFNDVLDHVLRIDRVFRQHQGHALLIGVSGSGKTTLARFVAWMNGLSVYQIKAHNRYRAADFDEDLRNVLRRSGCRGEKICFILDESNVLDSGFLERMNTLLANSEVPGLFEGDEQSALMTACREGAARDGLMLDSNEELYRWFTQQVARNLHVVFTMNPPADGLASRAATSPALFNRCVLDWFGDWSEQALFQVGREFTVSVDLDVLGFVAPDTLPVAYPGLELPASHRDTVVNAFVAVHKAVRIANARLAKRRGRIAHVTPRHYLDFIQHFTRMYFERRDELEEQQRHLNVGLDKLQATVLQVEELRQSLDVTKDELEAKTQQANEKLRQMVQDQQEAEQKQAASIALQAELESKNVEIEERRKVVVRDLDCAEPAVEEAQRAVSNIKKQHLTEVRAMANPPSAVKLALESVCTLLGHRQTDWKSLQSIIRRDDFIASIVNFDTNNQMNRALRAQMHKLFMERPEFNFETVNRASKACGPLVKWVIAQVEYAEILDRVGPLRNEVRQLEHDAEETKLRAATLAQMIEELEASIARYKDEYALLIAETERLKGEMVRVESKVERSLKLLSSLSSERERWEAGSATFESQMGTLVGDILLAGAILAYGGFYDQQYRDQLAQRWTIQLVRSGINVRSDMRLSEYLSSAEERLAWQSCGLADDSLVMENAAMLEHFNRYPLIIDPSGSATQFLQQHMARANRKLTVTSFLDDAFLKQLESALRFGNPILIQDVEHLDPILNPVLNRELRRTGGRVLIRLGNQDIDFSPAFRLFLSTRDPSATFAPDLSSRVTFVNFTVTRASLQAQCLGQVMRHERPDVDERRRDLLRLQGEFRLRLHSLEKELLRALNASQGNILDDDSVIATLETLKTEAAEIARKVEETDGVMCEVDRVTATFTPLARSCSAVYFALDRLSALHPFYQFSLDFFNTIFRQVVEHNLNLNGVSDECERLNILRRDLFKLAFIRAATSLHHDSQLVLLLQLAQIKLRSEEEEDDTSVQSGGESGSQEAWARLNADLDFIMREISIVVSGQRDQALLSLPSELDVLLDDDTRSSMAAHAQSLSWCRSWMRALSKGEGIDQWIEFMTSSDAERRVPRDAVLADGDLLVNMPEAIALRELVVVRLLRPDRVLSAAARFAVAVFASHLGAGSERSAAVTTLEGIGMVAEANLREITTTEVESTTPIALCSVPGYDAANRVDALAEEMRRSVISVAMGSIEGFALADQAISSAAKSGAWVLLKNVHLAPAWLGQLEKRLQSLRTHVQFRLFLTMEINPAVPASLLRRARTLIFEPAPGIRANLLESLTSAGDRQSKPIERTRLHFLLAWLHSVIIERLRYAPLGWTSKYEFSEADFACALATVDCWIDRAAQGKGNVDPARIPWDAIRTLLTESVYGGRIDNEFDQHVLETFVNKWFCADAYGAEFALVDNTDDGQLLAPEGTMFEDFIRWCHKLPEHEPPTWLGLPANAEMLLLIQKGQRLIGDVRRLRSLMDDDDDEEEGDGSSATNAQQQQSTILEAGASDHAEQPAYMRQVEALAASFANVLPAAFPALTSGSNEQAAQIPLFRVIERENSVARALLERVCTDLAHLRETCRGERKQTNHLRQLLADFSAGVVPKAWVSAYTVPREYSLSKWIADFANRLEQGRVLVERIERSGSAMIVREMQSQSVWLGGLLYPEAFITATRQAVAKQLQCSLEELEIGIALDTDNESDAFGVNGLRIEGAVWKPRQQALALNDGGAERLGECHLKWMRRQKHDEQDSDRKNVVGIPVYLNMDRSNLLFEAKLQIDSADGSTSTGAVIQRAVAIVAA</sequence>
<dbReference type="Pfam" id="PF08393">
    <property type="entry name" value="DHC_N2"/>
    <property type="match status" value="1"/>
</dbReference>
<dbReference type="EMBL" id="JANBTW010000004">
    <property type="protein sequence ID" value="KAJ2680605.1"/>
    <property type="molecule type" value="Genomic_DNA"/>
</dbReference>
<dbReference type="FunFam" id="1.10.8.720:FF:000003">
    <property type="entry name" value="Cytoplasmic dynein heavy chain 2"/>
    <property type="match status" value="1"/>
</dbReference>
<dbReference type="InterPro" id="IPR024317">
    <property type="entry name" value="Dynein_heavy_chain_D4_dom"/>
</dbReference>
<keyword evidence="7" id="KW-0677">Repeat</keyword>
<dbReference type="SMART" id="SM00382">
    <property type="entry name" value="AAA"/>
    <property type="match status" value="4"/>
</dbReference>
<dbReference type="Pfam" id="PF18199">
    <property type="entry name" value="Dynein_C"/>
    <property type="match status" value="1"/>
</dbReference>
<dbReference type="InterPro" id="IPR024743">
    <property type="entry name" value="Dynein_HC_stalk"/>
</dbReference>
<dbReference type="Gene3D" id="1.20.920.30">
    <property type="match status" value="1"/>
</dbReference>
<evidence type="ECO:0000256" key="3">
    <source>
        <dbReference type="ARBA" id="ARBA00011655"/>
    </source>
</evidence>
<dbReference type="Gene3D" id="1.10.8.1220">
    <property type="match status" value="1"/>
</dbReference>
<dbReference type="Gene3D" id="3.40.50.300">
    <property type="entry name" value="P-loop containing nucleotide triphosphate hydrolases"/>
    <property type="match status" value="5"/>
</dbReference>
<dbReference type="GO" id="GO:0005524">
    <property type="term" value="F:ATP binding"/>
    <property type="evidence" value="ECO:0007669"/>
    <property type="project" value="UniProtKB-KW"/>
</dbReference>
<evidence type="ECO:0000313" key="18">
    <source>
        <dbReference type="EMBL" id="KAJ2680605.1"/>
    </source>
</evidence>
<dbReference type="Gene3D" id="1.10.287.2620">
    <property type="match status" value="1"/>
</dbReference>
<dbReference type="InterPro" id="IPR041466">
    <property type="entry name" value="Dynein_AAA5_ext"/>
</dbReference>
<comment type="subunit">
    <text evidence="3">Consists of at least two heavy chains and a number of intermediate and light chains.</text>
</comment>
<dbReference type="InterPro" id="IPR041658">
    <property type="entry name" value="AAA_lid_11"/>
</dbReference>
<dbReference type="Gene3D" id="1.20.1270.280">
    <property type="match status" value="1"/>
</dbReference>
<dbReference type="Pfam" id="PF03028">
    <property type="entry name" value="Dynein_heavy"/>
    <property type="match status" value="1"/>
</dbReference>
<dbReference type="FunFam" id="1.20.920.20:FF:000002">
    <property type="entry name" value="Cytoplasmic dynein 1 heavy chain"/>
    <property type="match status" value="1"/>
</dbReference>
<organism evidence="18 19">
    <name type="scientific">Coemansia spiralis</name>
    <dbReference type="NCBI Taxonomy" id="417178"/>
    <lineage>
        <taxon>Eukaryota</taxon>
        <taxon>Fungi</taxon>
        <taxon>Fungi incertae sedis</taxon>
        <taxon>Zoopagomycota</taxon>
        <taxon>Kickxellomycotina</taxon>
        <taxon>Kickxellomycetes</taxon>
        <taxon>Kickxellales</taxon>
        <taxon>Kickxellaceae</taxon>
        <taxon>Coemansia</taxon>
    </lineage>
</organism>
<dbReference type="FunFam" id="3.40.50.300:FF:000071">
    <property type="entry name" value="Cytoplasmic dynein heavy chain 1"/>
    <property type="match status" value="1"/>
</dbReference>
<dbReference type="Pfam" id="PF12781">
    <property type="entry name" value="AAA_9"/>
    <property type="match status" value="1"/>
</dbReference>
<keyword evidence="11 15" id="KW-0175">Coiled coil</keyword>
<dbReference type="Pfam" id="PF12780">
    <property type="entry name" value="AAA_8"/>
    <property type="match status" value="1"/>
</dbReference>
<dbReference type="Pfam" id="PF08385">
    <property type="entry name" value="DHC_N1"/>
    <property type="match status" value="1"/>
</dbReference>
<feature type="coiled-coil region" evidence="15">
    <location>
        <begin position="3335"/>
        <end position="3397"/>
    </location>
</feature>
<evidence type="ECO:0000256" key="6">
    <source>
        <dbReference type="ARBA" id="ARBA00022701"/>
    </source>
</evidence>
<dbReference type="Pfam" id="PF18198">
    <property type="entry name" value="AAA_lid_11"/>
    <property type="match status" value="1"/>
</dbReference>
<feature type="region of interest" description="Disordered" evidence="16">
    <location>
        <begin position="4543"/>
        <end position="4562"/>
    </location>
</feature>
<dbReference type="Gene3D" id="3.20.180.20">
    <property type="entry name" value="Dynein heavy chain, N-terminal domain 2"/>
    <property type="match status" value="1"/>
</dbReference>
<dbReference type="Proteomes" id="UP001151518">
    <property type="component" value="Unassembled WGS sequence"/>
</dbReference>
<reference evidence="18" key="1">
    <citation type="submission" date="2022-07" db="EMBL/GenBank/DDBJ databases">
        <title>Phylogenomic reconstructions and comparative analyses of Kickxellomycotina fungi.</title>
        <authorList>
            <person name="Reynolds N.K."/>
            <person name="Stajich J.E."/>
            <person name="Barry K."/>
            <person name="Grigoriev I.V."/>
            <person name="Crous P."/>
            <person name="Smith M.E."/>
        </authorList>
    </citation>
    <scope>NUCLEOTIDE SEQUENCE</scope>
    <source>
        <strain evidence="18">NRRL 3115</strain>
    </source>
</reference>
<dbReference type="GO" id="GO:0008569">
    <property type="term" value="F:minus-end-directed microtubule motor activity"/>
    <property type="evidence" value="ECO:0007669"/>
    <property type="project" value="InterPro"/>
</dbReference>
<evidence type="ECO:0000256" key="12">
    <source>
        <dbReference type="ARBA" id="ARBA00023175"/>
    </source>
</evidence>
<feature type="domain" description="AAA+ ATPase" evidence="17">
    <location>
        <begin position="3073"/>
        <end position="3234"/>
    </location>
</feature>
<dbReference type="InterPro" id="IPR042219">
    <property type="entry name" value="AAA_lid_11_sf"/>
</dbReference>
<evidence type="ECO:0000256" key="7">
    <source>
        <dbReference type="ARBA" id="ARBA00022737"/>
    </source>
</evidence>
<dbReference type="InterPro" id="IPR026983">
    <property type="entry name" value="DHC"/>
</dbReference>
<dbReference type="Gene3D" id="6.10.140.1060">
    <property type="match status" value="1"/>
</dbReference>
<dbReference type="InterPro" id="IPR042222">
    <property type="entry name" value="Dynein_2_N"/>
</dbReference>
<dbReference type="FunFam" id="1.20.920.30:FF:000001">
    <property type="entry name" value="Cytoplasmic dynein heavy chain 1"/>
    <property type="match status" value="1"/>
</dbReference>
<dbReference type="GO" id="GO:0005874">
    <property type="term" value="C:microtubule"/>
    <property type="evidence" value="ECO:0007669"/>
    <property type="project" value="UniProtKB-KW"/>
</dbReference>
<keyword evidence="8" id="KW-0547">Nucleotide-binding</keyword>
<evidence type="ECO:0000259" key="17">
    <source>
        <dbReference type="SMART" id="SM00382"/>
    </source>
</evidence>
<feature type="domain" description="AAA+ ATPase" evidence="17">
    <location>
        <begin position="2038"/>
        <end position="2183"/>
    </location>
</feature>
<evidence type="ECO:0000256" key="5">
    <source>
        <dbReference type="ARBA" id="ARBA00022490"/>
    </source>
</evidence>
<dbReference type="SUPFAM" id="SSF52540">
    <property type="entry name" value="P-loop containing nucleoside triphosphate hydrolases"/>
    <property type="match status" value="4"/>
</dbReference>
<dbReference type="Gene3D" id="1.20.140.100">
    <property type="entry name" value="Dynein heavy chain, N-terminal domain 2"/>
    <property type="match status" value="1"/>
</dbReference>
<comment type="similarity">
    <text evidence="2">Belongs to the dynein heavy chain family.</text>
</comment>
<dbReference type="GO" id="GO:0045505">
    <property type="term" value="F:dynein intermediate chain binding"/>
    <property type="evidence" value="ECO:0007669"/>
    <property type="project" value="InterPro"/>
</dbReference>
<dbReference type="Gene3D" id="3.10.490.20">
    <property type="match status" value="1"/>
</dbReference>
<dbReference type="InterPro" id="IPR043157">
    <property type="entry name" value="Dynein_AAA1S"/>
</dbReference>
<dbReference type="Pfam" id="PF12775">
    <property type="entry name" value="AAA_7"/>
    <property type="match status" value="1"/>
</dbReference>
<gene>
    <name evidence="18" type="primary">DYN1</name>
    <name evidence="18" type="ORF">GGI25_000578</name>
</gene>
<dbReference type="FunFam" id="3.40.50.300:FF:000373">
    <property type="entry name" value="Cytoplasmic dynein heavy chain 2"/>
    <property type="match status" value="1"/>
</dbReference>
<dbReference type="Gene3D" id="1.20.920.20">
    <property type="match status" value="1"/>
</dbReference>
<evidence type="ECO:0000256" key="14">
    <source>
        <dbReference type="ARBA" id="ARBA00033439"/>
    </source>
</evidence>
<keyword evidence="12" id="KW-0505">Motor protein</keyword>
<dbReference type="InterPro" id="IPR043160">
    <property type="entry name" value="Dynein_C_barrel"/>
</dbReference>
<feature type="region of interest" description="Disordered" evidence="16">
    <location>
        <begin position="1139"/>
        <end position="1160"/>
    </location>
</feature>
<feature type="compositionally biased region" description="Polar residues" evidence="16">
    <location>
        <begin position="1143"/>
        <end position="1154"/>
    </location>
</feature>
<dbReference type="Pfam" id="PF12774">
    <property type="entry name" value="AAA_6"/>
    <property type="match status" value="1"/>
</dbReference>
<evidence type="ECO:0000256" key="8">
    <source>
        <dbReference type="ARBA" id="ARBA00022741"/>
    </source>
</evidence>
<dbReference type="Pfam" id="PF17852">
    <property type="entry name" value="Dynein_AAA_lid"/>
    <property type="match status" value="1"/>
</dbReference>
<evidence type="ECO:0000256" key="1">
    <source>
        <dbReference type="ARBA" id="ARBA00004245"/>
    </source>
</evidence>
<protein>
    <recommendedName>
        <fullName evidence="4">Dynein heavy chain, cytoplasmic</fullName>
    </recommendedName>
    <alternativeName>
        <fullName evidence="14">Dynein heavy chain, cytosolic</fullName>
    </alternativeName>
</protein>
<dbReference type="Gene3D" id="1.10.8.710">
    <property type="match status" value="1"/>
</dbReference>
<evidence type="ECO:0000256" key="11">
    <source>
        <dbReference type="ARBA" id="ARBA00023054"/>
    </source>
</evidence>
<keyword evidence="9" id="KW-0067">ATP-binding</keyword>
<dbReference type="InterPro" id="IPR027417">
    <property type="entry name" value="P-loop_NTPase"/>
</dbReference>
<dbReference type="Gene3D" id="1.10.472.130">
    <property type="match status" value="1"/>
</dbReference>
<evidence type="ECO:0000256" key="16">
    <source>
        <dbReference type="SAM" id="MobiDB-lite"/>
    </source>
</evidence>
<feature type="domain" description="AAA+ ATPase" evidence="17">
    <location>
        <begin position="2343"/>
        <end position="2662"/>
    </location>
</feature>
<keyword evidence="13" id="KW-0206">Cytoskeleton</keyword>
<dbReference type="InterPro" id="IPR004273">
    <property type="entry name" value="Dynein_heavy_D6_P-loop"/>
</dbReference>
<dbReference type="Gene3D" id="1.10.8.720">
    <property type="entry name" value="Region D6 of dynein motor"/>
    <property type="match status" value="1"/>
</dbReference>
<dbReference type="FunFam" id="3.20.180.20:FF:000002">
    <property type="entry name" value="Cytoplasmic dynein heavy chain 1"/>
    <property type="match status" value="1"/>
</dbReference>
<dbReference type="InterPro" id="IPR042228">
    <property type="entry name" value="Dynein_linker_3"/>
</dbReference>
<dbReference type="InterPro" id="IPR013602">
    <property type="entry name" value="Dynein_heavy_linker"/>
</dbReference>
<comment type="subcellular location">
    <subcellularLocation>
        <location evidence="1">Cytoplasm</location>
        <location evidence="1">Cytoskeleton</location>
    </subcellularLocation>
</comment>
<dbReference type="CDD" id="cd00009">
    <property type="entry name" value="AAA"/>
    <property type="match status" value="2"/>
</dbReference>
<dbReference type="InterPro" id="IPR035706">
    <property type="entry name" value="AAA_9"/>
</dbReference>
<keyword evidence="10" id="KW-0243">Dynein</keyword>
<evidence type="ECO:0000256" key="9">
    <source>
        <dbReference type="ARBA" id="ARBA00022840"/>
    </source>
</evidence>
<dbReference type="FunFam" id="3.10.490.20:FF:000004">
    <property type="entry name" value="Cytoplasmic dynein heavy chain 2"/>
    <property type="match status" value="1"/>
</dbReference>
<dbReference type="FunFam" id="1.20.58.1120:FF:000013">
    <property type="entry name" value="Dynein heavy chain-like protein"/>
    <property type="match status" value="1"/>
</dbReference>
<dbReference type="FunFam" id="1.10.287.2620:FF:000001">
    <property type="entry name" value="Cytoplasmic dynein heavy chain 1"/>
    <property type="match status" value="1"/>
</dbReference>
<dbReference type="FunFam" id="3.40.50.300:FF:000517">
    <property type="entry name" value="Cytoplasmic dynein heavy chain 1"/>
    <property type="match status" value="1"/>
</dbReference>
<proteinExistence type="inferred from homology"/>
<accession>A0A9W8GCH9</accession>
<feature type="domain" description="AAA+ ATPase" evidence="17">
    <location>
        <begin position="2731"/>
        <end position="2881"/>
    </location>
</feature>
<dbReference type="FunFam" id="1.10.8.710:FF:000005">
    <property type="entry name" value="Cytoplasmic dynein heavy chain 1"/>
    <property type="match status" value="1"/>
</dbReference>
<dbReference type="Pfam" id="PF12777">
    <property type="entry name" value="MT"/>
    <property type="match status" value="1"/>
</dbReference>
<comment type="caution">
    <text evidence="18">The sequence shown here is derived from an EMBL/GenBank/DDBJ whole genome shotgun (WGS) entry which is preliminary data.</text>
</comment>
<dbReference type="InterPro" id="IPR041228">
    <property type="entry name" value="Dynein_C"/>
</dbReference>
<dbReference type="InterPro" id="IPR035699">
    <property type="entry name" value="AAA_6"/>
</dbReference>
<dbReference type="GO" id="GO:0005858">
    <property type="term" value="C:axonemal dynein complex"/>
    <property type="evidence" value="ECO:0007669"/>
    <property type="project" value="TreeGrafter"/>
</dbReference>
<dbReference type="Pfam" id="PF22597">
    <property type="entry name" value="DYN_lid"/>
    <property type="match status" value="1"/>
</dbReference>
<dbReference type="PANTHER" id="PTHR46532:SF4">
    <property type="entry name" value="AAA+ ATPASE DOMAIN-CONTAINING PROTEIN"/>
    <property type="match status" value="1"/>
</dbReference>
<name>A0A9W8GCH9_9FUNG</name>
<evidence type="ECO:0000256" key="4">
    <source>
        <dbReference type="ARBA" id="ARBA00022197"/>
    </source>
</evidence>
<evidence type="ECO:0000313" key="19">
    <source>
        <dbReference type="Proteomes" id="UP001151518"/>
    </source>
</evidence>
<evidence type="ECO:0000256" key="2">
    <source>
        <dbReference type="ARBA" id="ARBA00008887"/>
    </source>
</evidence>
<dbReference type="InterPro" id="IPR003593">
    <property type="entry name" value="AAA+_ATPase"/>
</dbReference>
<keyword evidence="6" id="KW-0493">Microtubule</keyword>
<dbReference type="FunFam" id="1.20.140.100:FF:000002">
    <property type="entry name" value="Cytoplasmic dynein heavy chain 1"/>
    <property type="match status" value="1"/>
</dbReference>
<evidence type="ECO:0000256" key="15">
    <source>
        <dbReference type="SAM" id="Coils"/>
    </source>
</evidence>
<evidence type="ECO:0000256" key="13">
    <source>
        <dbReference type="ARBA" id="ARBA00023212"/>
    </source>
</evidence>
<evidence type="ECO:0000256" key="10">
    <source>
        <dbReference type="ARBA" id="ARBA00023017"/>
    </source>
</evidence>
<keyword evidence="5" id="KW-0963">Cytoplasm</keyword>
<dbReference type="GO" id="GO:0051959">
    <property type="term" value="F:dynein light intermediate chain binding"/>
    <property type="evidence" value="ECO:0007669"/>
    <property type="project" value="InterPro"/>
</dbReference>
<dbReference type="InterPro" id="IPR054354">
    <property type="entry name" value="DYNC2H1-like_lid"/>
</dbReference>
<dbReference type="PANTHER" id="PTHR46532">
    <property type="entry name" value="MALE FERTILITY FACTOR KL5"/>
    <property type="match status" value="1"/>
</dbReference>
<dbReference type="GO" id="GO:0007018">
    <property type="term" value="P:microtubule-based movement"/>
    <property type="evidence" value="ECO:0007669"/>
    <property type="project" value="InterPro"/>
</dbReference>
<feature type="coiled-coil region" evidence="15">
    <location>
        <begin position="3561"/>
        <end position="3609"/>
    </location>
</feature>
<dbReference type="FunFam" id="3.40.50.300:FF:000122">
    <property type="entry name" value="Cytoplasmic dynein 1 heavy chain"/>
    <property type="match status" value="1"/>
</dbReference>
<dbReference type="InterPro" id="IPR013594">
    <property type="entry name" value="Dynein_heavy_tail"/>
</dbReference>
<dbReference type="Gene3D" id="1.20.58.1120">
    <property type="match status" value="1"/>
</dbReference>
<feature type="region of interest" description="Disordered" evidence="16">
    <location>
        <begin position="2247"/>
        <end position="2266"/>
    </location>
</feature>
<dbReference type="OrthoDB" id="447173at2759"/>